<dbReference type="EMBL" id="CAJVPV010027615">
    <property type="protein sequence ID" value="CAG8734530.1"/>
    <property type="molecule type" value="Genomic_DNA"/>
</dbReference>
<dbReference type="AlphaFoldDB" id="A0A9N9IH37"/>
<dbReference type="Pfam" id="PF11937">
    <property type="entry name" value="DUF3455"/>
    <property type="match status" value="1"/>
</dbReference>
<organism evidence="1 2">
    <name type="scientific">Acaulospora morrowiae</name>
    <dbReference type="NCBI Taxonomy" id="94023"/>
    <lineage>
        <taxon>Eukaryota</taxon>
        <taxon>Fungi</taxon>
        <taxon>Fungi incertae sedis</taxon>
        <taxon>Mucoromycota</taxon>
        <taxon>Glomeromycotina</taxon>
        <taxon>Glomeromycetes</taxon>
        <taxon>Diversisporales</taxon>
        <taxon>Acaulosporaceae</taxon>
        <taxon>Acaulospora</taxon>
    </lineage>
</organism>
<dbReference type="PANTHER" id="PTHR35567:SF1">
    <property type="entry name" value="CONSERVED FUNGAL PROTEIN (AFU_ORTHOLOGUE AFUA_1G14230)"/>
    <property type="match status" value="1"/>
</dbReference>
<dbReference type="OrthoDB" id="1859733at2759"/>
<sequence length="116" mass="13114">FDDYCIIGHHYFTEFPINGGRAVSQSLVPGDSSKFYQVRIKSHDSPDGPKNIPWLLIEAKYWEGKGAFSDISYVLRIGTEGGNPPSSAICGKNYKQGDIINTRFSTQNWFYKKQDT</sequence>
<comment type="caution">
    <text evidence="1">The sequence shown here is derived from an EMBL/GenBank/DDBJ whole genome shotgun (WGS) entry which is preliminary data.</text>
</comment>
<dbReference type="PANTHER" id="PTHR35567">
    <property type="entry name" value="MALATE DEHYDROGENASE (AFU_ORTHOLOGUE AFUA_2G13800)"/>
    <property type="match status" value="1"/>
</dbReference>
<evidence type="ECO:0000313" key="2">
    <source>
        <dbReference type="Proteomes" id="UP000789342"/>
    </source>
</evidence>
<accession>A0A9N9IH37</accession>
<feature type="non-terminal residue" evidence="1">
    <location>
        <position position="1"/>
    </location>
</feature>
<dbReference type="Proteomes" id="UP000789342">
    <property type="component" value="Unassembled WGS sequence"/>
</dbReference>
<reference evidence="1" key="1">
    <citation type="submission" date="2021-06" db="EMBL/GenBank/DDBJ databases">
        <authorList>
            <person name="Kallberg Y."/>
            <person name="Tangrot J."/>
            <person name="Rosling A."/>
        </authorList>
    </citation>
    <scope>NUCLEOTIDE SEQUENCE</scope>
    <source>
        <strain evidence="1">CL551</strain>
    </source>
</reference>
<name>A0A9N9IH37_9GLOM</name>
<dbReference type="InterPro" id="IPR021851">
    <property type="entry name" value="DUF3455"/>
</dbReference>
<gene>
    <name evidence="1" type="ORF">AMORRO_LOCUS14277</name>
</gene>
<evidence type="ECO:0000313" key="1">
    <source>
        <dbReference type="EMBL" id="CAG8734530.1"/>
    </source>
</evidence>
<protein>
    <submittedName>
        <fullName evidence="1">12191_t:CDS:1</fullName>
    </submittedName>
</protein>
<keyword evidence="2" id="KW-1185">Reference proteome</keyword>
<proteinExistence type="predicted"/>